<evidence type="ECO:0000313" key="5">
    <source>
        <dbReference type="Proteomes" id="UP000619376"/>
    </source>
</evidence>
<evidence type="ECO:0000313" key="4">
    <source>
        <dbReference type="Proteomes" id="UP000539473"/>
    </source>
</evidence>
<feature type="region of interest" description="Disordered" evidence="1">
    <location>
        <begin position="150"/>
        <end position="170"/>
    </location>
</feature>
<evidence type="ECO:0000313" key="3">
    <source>
        <dbReference type="EMBL" id="MBB5377607.1"/>
    </source>
</evidence>
<feature type="compositionally biased region" description="Pro residues" evidence="1">
    <location>
        <begin position="161"/>
        <end position="170"/>
    </location>
</feature>
<evidence type="ECO:0000256" key="1">
    <source>
        <dbReference type="SAM" id="MobiDB-lite"/>
    </source>
</evidence>
<name>A0A7W8KG60_9DEIO</name>
<reference evidence="2" key="1">
    <citation type="journal article" date="2014" name="Int. J. Syst. Evol. Microbiol.">
        <title>Complete genome of a new Firmicutes species belonging to the dominant human colonic microbiota ('Ruminococcus bicirculans') reveals two chromosomes and a selective capacity to utilize plant glucans.</title>
        <authorList>
            <consortium name="NISC Comparative Sequencing Program"/>
            <person name="Wegmann U."/>
            <person name="Louis P."/>
            <person name="Goesmann A."/>
            <person name="Henrissat B."/>
            <person name="Duncan S.H."/>
            <person name="Flint H.J."/>
        </authorList>
    </citation>
    <scope>NUCLEOTIDE SEQUENCE</scope>
    <source>
        <strain evidence="2">CGMCC 1.18437</strain>
    </source>
</reference>
<proteinExistence type="predicted"/>
<organism evidence="3 4">
    <name type="scientific">Deinococcus metalli</name>
    <dbReference type="NCBI Taxonomy" id="1141878"/>
    <lineage>
        <taxon>Bacteria</taxon>
        <taxon>Thermotogati</taxon>
        <taxon>Deinococcota</taxon>
        <taxon>Deinococci</taxon>
        <taxon>Deinococcales</taxon>
        <taxon>Deinococcaceae</taxon>
        <taxon>Deinococcus</taxon>
    </lineage>
</organism>
<reference evidence="2" key="4">
    <citation type="submission" date="2024-05" db="EMBL/GenBank/DDBJ databases">
        <authorList>
            <person name="Sun Q."/>
            <person name="Zhou Y."/>
        </authorList>
    </citation>
    <scope>NUCLEOTIDE SEQUENCE</scope>
    <source>
        <strain evidence="2">CGMCC 1.18437</strain>
    </source>
</reference>
<dbReference type="EMBL" id="JACHFK010000008">
    <property type="protein sequence ID" value="MBB5377607.1"/>
    <property type="molecule type" value="Genomic_DNA"/>
</dbReference>
<evidence type="ECO:0000313" key="2">
    <source>
        <dbReference type="EMBL" id="GHF52022.1"/>
    </source>
</evidence>
<dbReference type="Proteomes" id="UP000619376">
    <property type="component" value="Unassembled WGS sequence"/>
</dbReference>
<dbReference type="AlphaFoldDB" id="A0A7W8KG60"/>
<gene>
    <name evidence="2" type="ORF">GCM10017781_30340</name>
    <name evidence="3" type="ORF">HNQ07_003106</name>
</gene>
<dbReference type="EMBL" id="BNAJ01000008">
    <property type="protein sequence ID" value="GHF52022.1"/>
    <property type="molecule type" value="Genomic_DNA"/>
</dbReference>
<reference evidence="5" key="2">
    <citation type="journal article" date="2019" name="Int. J. Syst. Evol. Microbiol.">
        <title>The Global Catalogue of Microorganisms (GCM) 10K type strain sequencing project: providing services to taxonomists for standard genome sequencing and annotation.</title>
        <authorList>
            <consortium name="The Broad Institute Genomics Platform"/>
            <consortium name="The Broad Institute Genome Sequencing Center for Infectious Disease"/>
            <person name="Wu L."/>
            <person name="Ma J."/>
        </authorList>
    </citation>
    <scope>NUCLEOTIDE SEQUENCE [LARGE SCALE GENOMIC DNA]</scope>
    <source>
        <strain evidence="5">CGMCC 1.18437</strain>
    </source>
</reference>
<accession>A0A7W8KG60</accession>
<protein>
    <submittedName>
        <fullName evidence="3">Uncharacterized protein</fullName>
    </submittedName>
</protein>
<reference evidence="3 4" key="3">
    <citation type="submission" date="2020-08" db="EMBL/GenBank/DDBJ databases">
        <title>Genomic Encyclopedia of Type Strains, Phase IV (KMG-IV): sequencing the most valuable type-strain genomes for metagenomic binning, comparative biology and taxonomic classification.</title>
        <authorList>
            <person name="Goeker M."/>
        </authorList>
    </citation>
    <scope>NUCLEOTIDE SEQUENCE [LARGE SCALE GENOMIC DNA]</scope>
    <source>
        <strain evidence="3 4">DSM 27521</strain>
    </source>
</reference>
<comment type="caution">
    <text evidence="3">The sequence shown here is derived from an EMBL/GenBank/DDBJ whole genome shotgun (WGS) entry which is preliminary data.</text>
</comment>
<dbReference type="RefSeq" id="WP_184113376.1">
    <property type="nucleotide sequence ID" value="NZ_BNAJ01000008.1"/>
</dbReference>
<dbReference type="Proteomes" id="UP000539473">
    <property type="component" value="Unassembled WGS sequence"/>
</dbReference>
<sequence length="170" mass="19029">MTDSRYRDSQDTVVFSEIKIDPSGTMIVGTAADGQEFQLYYYTPLQDNIDHQEGSNGFIPPFYGAQSNPYGSAQWPNYLLRFVEQYLPVLSNEDLEIESSILSKIGRQKRDGTIQGEQVTFGFHPLYYLADGGNEKAKVKLPALFDTVNEDLPPLQRPSMPTFPPPGMGP</sequence>
<keyword evidence="5" id="KW-1185">Reference proteome</keyword>